<name>A0AC61RAA1_9FIRM</name>
<evidence type="ECO:0000313" key="2">
    <source>
        <dbReference type="Proteomes" id="UP000308836"/>
    </source>
</evidence>
<gene>
    <name evidence="1" type="ORF">E5336_00260</name>
</gene>
<keyword evidence="2" id="KW-1185">Reference proteome</keyword>
<comment type="caution">
    <text evidence="1">The sequence shown here is derived from an EMBL/GenBank/DDBJ whole genome shotgun (WGS) entry which is preliminary data.</text>
</comment>
<proteinExistence type="predicted"/>
<evidence type="ECO:0000313" key="1">
    <source>
        <dbReference type="EMBL" id="TGY67247.1"/>
    </source>
</evidence>
<sequence length="92" mass="10963">MKQITQEELIERTKKSDPYPVGEPALSRYYAFFKQYDSIHEVRVLATLMRLNEVEYEGCRLVLFDKPKLQRAYYEMGERIPEAFAAFLFETD</sequence>
<dbReference type="Proteomes" id="UP000308836">
    <property type="component" value="Unassembled WGS sequence"/>
</dbReference>
<organism evidence="1 2">
    <name type="scientific">Dubosiella muris</name>
    <dbReference type="NCBI Taxonomy" id="3038133"/>
    <lineage>
        <taxon>Bacteria</taxon>
        <taxon>Bacillati</taxon>
        <taxon>Bacillota</taxon>
        <taxon>Erysipelotrichia</taxon>
        <taxon>Erysipelotrichales</taxon>
        <taxon>Erysipelotrichaceae</taxon>
        <taxon>Dubosiella</taxon>
    </lineage>
</organism>
<dbReference type="EMBL" id="SRYG01000001">
    <property type="protein sequence ID" value="TGY67247.1"/>
    <property type="molecule type" value="Genomic_DNA"/>
</dbReference>
<protein>
    <submittedName>
        <fullName evidence="1">Uncharacterized protein</fullName>
    </submittedName>
</protein>
<accession>A0AC61RAA1</accession>
<reference evidence="1" key="1">
    <citation type="submission" date="2019-04" db="EMBL/GenBank/DDBJ databases">
        <title>Microbes associate with the intestines of laboratory mice.</title>
        <authorList>
            <person name="Navarre W."/>
            <person name="Wong E."/>
            <person name="Huang K."/>
            <person name="Tropini C."/>
            <person name="Ng K."/>
            <person name="Yu B."/>
        </authorList>
    </citation>
    <scope>NUCLEOTIDE SEQUENCE</scope>
    <source>
        <strain evidence="1">NM09_H32</strain>
    </source>
</reference>